<reference evidence="2" key="1">
    <citation type="journal article" date="2020" name="Stud. Mycol.">
        <title>101 Dothideomycetes genomes: a test case for predicting lifestyles and emergence of pathogens.</title>
        <authorList>
            <person name="Haridas S."/>
            <person name="Albert R."/>
            <person name="Binder M."/>
            <person name="Bloem J."/>
            <person name="Labutti K."/>
            <person name="Salamov A."/>
            <person name="Andreopoulos B."/>
            <person name="Baker S."/>
            <person name="Barry K."/>
            <person name="Bills G."/>
            <person name="Bluhm B."/>
            <person name="Cannon C."/>
            <person name="Castanera R."/>
            <person name="Culley D."/>
            <person name="Daum C."/>
            <person name="Ezra D."/>
            <person name="Gonzalez J."/>
            <person name="Henrissat B."/>
            <person name="Kuo A."/>
            <person name="Liang C."/>
            <person name="Lipzen A."/>
            <person name="Lutzoni F."/>
            <person name="Magnuson J."/>
            <person name="Mondo S."/>
            <person name="Nolan M."/>
            <person name="Ohm R."/>
            <person name="Pangilinan J."/>
            <person name="Park H.-J."/>
            <person name="Ramirez L."/>
            <person name="Alfaro M."/>
            <person name="Sun H."/>
            <person name="Tritt A."/>
            <person name="Yoshinaga Y."/>
            <person name="Zwiers L.-H."/>
            <person name="Turgeon B."/>
            <person name="Goodwin S."/>
            <person name="Spatafora J."/>
            <person name="Crous P."/>
            <person name="Grigoriev I."/>
        </authorList>
    </citation>
    <scope>NUCLEOTIDE SEQUENCE</scope>
    <source>
        <strain evidence="2">CBS 113979</strain>
    </source>
</reference>
<proteinExistence type="predicted"/>
<accession>A0A6G1H1B7</accession>
<evidence type="ECO:0000256" key="1">
    <source>
        <dbReference type="SAM" id="MobiDB-lite"/>
    </source>
</evidence>
<dbReference type="AlphaFoldDB" id="A0A6G1H1B7"/>
<keyword evidence="3" id="KW-1185">Reference proteome</keyword>
<protein>
    <submittedName>
        <fullName evidence="2">Uncharacterized protein</fullName>
    </submittedName>
</protein>
<name>A0A6G1H1B7_9PEZI</name>
<organism evidence="2 3">
    <name type="scientific">Aulographum hederae CBS 113979</name>
    <dbReference type="NCBI Taxonomy" id="1176131"/>
    <lineage>
        <taxon>Eukaryota</taxon>
        <taxon>Fungi</taxon>
        <taxon>Dikarya</taxon>
        <taxon>Ascomycota</taxon>
        <taxon>Pezizomycotina</taxon>
        <taxon>Dothideomycetes</taxon>
        <taxon>Pleosporomycetidae</taxon>
        <taxon>Aulographales</taxon>
        <taxon>Aulographaceae</taxon>
    </lineage>
</organism>
<feature type="region of interest" description="Disordered" evidence="1">
    <location>
        <begin position="62"/>
        <end position="81"/>
    </location>
</feature>
<evidence type="ECO:0000313" key="3">
    <source>
        <dbReference type="Proteomes" id="UP000800041"/>
    </source>
</evidence>
<sequence>MSDDTREWESHVWKPLDAMLGCISMHISLPPESRPSLSLSLSSTRGPSVVGMWHRMHVRRAKNRAGTRPRLQRKRPQRRSRAKAARAIRLHRAAHLLSTSFTTTTAIQQPVRSLHCYHLSNLLSSGVAAVAASIRSLASMDDASELLEVPRAKANNSTPNLILIPIPIPIPMPTCAQQRHPRPLCLSSASPPP</sequence>
<dbReference type="EMBL" id="ML977155">
    <property type="protein sequence ID" value="KAF1986810.1"/>
    <property type="molecule type" value="Genomic_DNA"/>
</dbReference>
<gene>
    <name evidence="2" type="ORF">K402DRAFT_66841</name>
</gene>
<dbReference type="Proteomes" id="UP000800041">
    <property type="component" value="Unassembled WGS sequence"/>
</dbReference>
<evidence type="ECO:0000313" key="2">
    <source>
        <dbReference type="EMBL" id="KAF1986810.1"/>
    </source>
</evidence>